<gene>
    <name evidence="1" type="ORF">QAD02_006831</name>
</gene>
<evidence type="ECO:0000313" key="2">
    <source>
        <dbReference type="Proteomes" id="UP001239111"/>
    </source>
</evidence>
<protein>
    <submittedName>
        <fullName evidence="1">Uncharacterized protein</fullName>
    </submittedName>
</protein>
<comment type="caution">
    <text evidence="1">The sequence shown here is derived from an EMBL/GenBank/DDBJ whole genome shotgun (WGS) entry which is preliminary data.</text>
</comment>
<accession>A0ACC2N1Y9</accession>
<organism evidence="1 2">
    <name type="scientific">Eretmocerus hayati</name>
    <dbReference type="NCBI Taxonomy" id="131215"/>
    <lineage>
        <taxon>Eukaryota</taxon>
        <taxon>Metazoa</taxon>
        <taxon>Ecdysozoa</taxon>
        <taxon>Arthropoda</taxon>
        <taxon>Hexapoda</taxon>
        <taxon>Insecta</taxon>
        <taxon>Pterygota</taxon>
        <taxon>Neoptera</taxon>
        <taxon>Endopterygota</taxon>
        <taxon>Hymenoptera</taxon>
        <taxon>Apocrita</taxon>
        <taxon>Proctotrupomorpha</taxon>
        <taxon>Chalcidoidea</taxon>
        <taxon>Aphelinidae</taxon>
        <taxon>Aphelininae</taxon>
        <taxon>Eretmocerus</taxon>
    </lineage>
</organism>
<reference evidence="1" key="1">
    <citation type="submission" date="2023-04" db="EMBL/GenBank/DDBJ databases">
        <title>A chromosome-level genome assembly of the parasitoid wasp Eretmocerus hayati.</title>
        <authorList>
            <person name="Zhong Y."/>
            <person name="Liu S."/>
            <person name="Liu Y."/>
        </authorList>
    </citation>
    <scope>NUCLEOTIDE SEQUENCE</scope>
    <source>
        <strain evidence="1">ZJU_SS_LIU_2023</strain>
    </source>
</reference>
<name>A0ACC2N1Y9_9HYME</name>
<evidence type="ECO:0000313" key="1">
    <source>
        <dbReference type="EMBL" id="KAJ8665169.1"/>
    </source>
</evidence>
<proteinExistence type="predicted"/>
<sequence length="333" mass="36482">MATRWGIVGSGKISHDFVSALKSLPCTEHEIVAVAARDESRAKEFARAHGIAKAFGSYEELARDADIDIAYIGTLHTSHLEVGKMMLNAGKHVLCEKPLTMNLKQTKELIDLAKSKGLFLMEAIWSRCFPAYETLRKELDNKSIGEVKHVIASLGGKMPHVERLNRKELGGGTVLDLGVYVIQLVCLVLNHEKPTEIKTVGHTNDEGVDLSMSTSMTYSKGQTATIVTSSEVTLPNEAIIIGTEGMIRIPDFWCPAKIILPNGEVTVPLPKSDLNFNFKNSIGLSYEASEVRGCLKKGLKESSKVAHDHSLLIASIQDEIRQQIGVVYDVDNS</sequence>
<dbReference type="Proteomes" id="UP001239111">
    <property type="component" value="Chromosome 4"/>
</dbReference>
<dbReference type="EMBL" id="CM056744">
    <property type="protein sequence ID" value="KAJ8665169.1"/>
    <property type="molecule type" value="Genomic_DNA"/>
</dbReference>
<keyword evidence="2" id="KW-1185">Reference proteome</keyword>